<keyword evidence="3" id="KW-1185">Reference proteome</keyword>
<proteinExistence type="predicted"/>
<dbReference type="PANTHER" id="PTHR12110">
    <property type="entry name" value="HYDROXYPYRUVATE ISOMERASE"/>
    <property type="match status" value="1"/>
</dbReference>
<dbReference type="InterPro" id="IPR036237">
    <property type="entry name" value="Xyl_isomerase-like_sf"/>
</dbReference>
<gene>
    <name evidence="2" type="primary">iolE</name>
    <name evidence="2" type="ORF">GCM10022197_26830</name>
</gene>
<reference evidence="3" key="1">
    <citation type="journal article" date="2019" name="Int. J. Syst. Evol. Microbiol.">
        <title>The Global Catalogue of Microorganisms (GCM) 10K type strain sequencing project: providing services to taxonomists for standard genome sequencing and annotation.</title>
        <authorList>
            <consortium name="The Broad Institute Genomics Platform"/>
            <consortium name="The Broad Institute Genome Sequencing Center for Infectious Disease"/>
            <person name="Wu L."/>
            <person name="Ma J."/>
        </authorList>
    </citation>
    <scope>NUCLEOTIDE SEQUENCE [LARGE SCALE GENOMIC DNA]</scope>
    <source>
        <strain evidence="3">JCM 16540</strain>
    </source>
</reference>
<sequence>MQLGYHTICWGGVVGDATGVTSVKDLFYRTPGSMRTAISDIAAAGYAGIEMFDGNVADYADRPAELEGLLADAGLELVSVYTGGNFVYADLLDDELHRVTRAADLAQRFGAANLVVGGGARRAAGTTDADYTALAAALDRITDIAEERGLTACYHPHLSTIVESPDELDRLMPQTRIGFCPDTAHLAAGGGDPAALIRRYPDRVRHVHLKDVRIEPFAFLPLGEGSIDFTDVRAALAEIGYDGWLIVELDSYDGDPAVAAQISKAYLEQLLAS</sequence>
<dbReference type="Proteomes" id="UP001500767">
    <property type="component" value="Unassembled WGS sequence"/>
</dbReference>
<dbReference type="EMBL" id="BAAAYR010000004">
    <property type="protein sequence ID" value="GAA3569186.1"/>
    <property type="molecule type" value="Genomic_DNA"/>
</dbReference>
<name>A0ABP6XNJ2_9ACTN</name>
<feature type="domain" description="Xylose isomerase-like TIM barrel" evidence="1">
    <location>
        <begin position="40"/>
        <end position="262"/>
    </location>
</feature>
<evidence type="ECO:0000313" key="2">
    <source>
        <dbReference type="EMBL" id="GAA3569186.1"/>
    </source>
</evidence>
<dbReference type="InterPro" id="IPR013022">
    <property type="entry name" value="Xyl_isomerase-like_TIM-brl"/>
</dbReference>
<organism evidence="2 3">
    <name type="scientific">Microlunatus spumicola</name>
    <dbReference type="NCBI Taxonomy" id="81499"/>
    <lineage>
        <taxon>Bacteria</taxon>
        <taxon>Bacillati</taxon>
        <taxon>Actinomycetota</taxon>
        <taxon>Actinomycetes</taxon>
        <taxon>Propionibacteriales</taxon>
        <taxon>Propionibacteriaceae</taxon>
        <taxon>Microlunatus</taxon>
    </lineage>
</organism>
<protein>
    <submittedName>
        <fullName evidence="2">Myo-inosose-2 dehydratase</fullName>
    </submittedName>
</protein>
<dbReference type="SUPFAM" id="SSF51658">
    <property type="entry name" value="Xylose isomerase-like"/>
    <property type="match status" value="1"/>
</dbReference>
<dbReference type="Gene3D" id="3.20.20.150">
    <property type="entry name" value="Divalent-metal-dependent TIM barrel enzymes"/>
    <property type="match status" value="1"/>
</dbReference>
<dbReference type="InterPro" id="IPR050312">
    <property type="entry name" value="IolE/XylAMocC-like"/>
</dbReference>
<dbReference type="RefSeq" id="WP_204913160.1">
    <property type="nucleotide sequence ID" value="NZ_BAAAYR010000004.1"/>
</dbReference>
<accession>A0ABP6XNJ2</accession>
<evidence type="ECO:0000259" key="1">
    <source>
        <dbReference type="Pfam" id="PF01261"/>
    </source>
</evidence>
<comment type="caution">
    <text evidence="2">The sequence shown here is derived from an EMBL/GenBank/DDBJ whole genome shotgun (WGS) entry which is preliminary data.</text>
</comment>
<dbReference type="Pfam" id="PF01261">
    <property type="entry name" value="AP_endonuc_2"/>
    <property type="match status" value="1"/>
</dbReference>
<evidence type="ECO:0000313" key="3">
    <source>
        <dbReference type="Proteomes" id="UP001500767"/>
    </source>
</evidence>
<dbReference type="PANTHER" id="PTHR12110:SF41">
    <property type="entry name" value="INOSOSE DEHYDRATASE"/>
    <property type="match status" value="1"/>
</dbReference>